<protein>
    <submittedName>
        <fullName evidence="1">Uncharacterized protein</fullName>
    </submittedName>
</protein>
<dbReference type="Proteomes" id="UP000324222">
    <property type="component" value="Unassembled WGS sequence"/>
</dbReference>
<organism evidence="1 2">
    <name type="scientific">Portunus trituberculatus</name>
    <name type="common">Swimming crab</name>
    <name type="synonym">Neptunus trituberculatus</name>
    <dbReference type="NCBI Taxonomy" id="210409"/>
    <lineage>
        <taxon>Eukaryota</taxon>
        <taxon>Metazoa</taxon>
        <taxon>Ecdysozoa</taxon>
        <taxon>Arthropoda</taxon>
        <taxon>Crustacea</taxon>
        <taxon>Multicrustacea</taxon>
        <taxon>Malacostraca</taxon>
        <taxon>Eumalacostraca</taxon>
        <taxon>Eucarida</taxon>
        <taxon>Decapoda</taxon>
        <taxon>Pleocyemata</taxon>
        <taxon>Brachyura</taxon>
        <taxon>Eubrachyura</taxon>
        <taxon>Portunoidea</taxon>
        <taxon>Portunidae</taxon>
        <taxon>Portuninae</taxon>
        <taxon>Portunus</taxon>
    </lineage>
</organism>
<gene>
    <name evidence="1" type="ORF">E2C01_032773</name>
</gene>
<sequence length="100" mass="11742">MNLRSCHLALSNREGTRPCQGLHHSVDFQRWYVIYKSANTSLSRSRSDQCDSRLRRVGGRSDTRYPICYPHRYTARQEYSIRGSVARISNYNTMLRNRVS</sequence>
<proteinExistence type="predicted"/>
<name>A0A5B7F2B3_PORTR</name>
<evidence type="ECO:0000313" key="1">
    <source>
        <dbReference type="EMBL" id="MPC39243.1"/>
    </source>
</evidence>
<comment type="caution">
    <text evidence="1">The sequence shown here is derived from an EMBL/GenBank/DDBJ whole genome shotgun (WGS) entry which is preliminary data.</text>
</comment>
<dbReference type="EMBL" id="VSRR010004306">
    <property type="protein sequence ID" value="MPC39243.1"/>
    <property type="molecule type" value="Genomic_DNA"/>
</dbReference>
<evidence type="ECO:0000313" key="2">
    <source>
        <dbReference type="Proteomes" id="UP000324222"/>
    </source>
</evidence>
<keyword evidence="2" id="KW-1185">Reference proteome</keyword>
<accession>A0A5B7F2B3</accession>
<dbReference type="AlphaFoldDB" id="A0A5B7F2B3"/>
<reference evidence="1 2" key="1">
    <citation type="submission" date="2019-05" db="EMBL/GenBank/DDBJ databases">
        <title>Another draft genome of Portunus trituberculatus and its Hox gene families provides insights of decapod evolution.</title>
        <authorList>
            <person name="Jeong J.-H."/>
            <person name="Song I."/>
            <person name="Kim S."/>
            <person name="Choi T."/>
            <person name="Kim D."/>
            <person name="Ryu S."/>
            <person name="Kim W."/>
        </authorList>
    </citation>
    <scope>NUCLEOTIDE SEQUENCE [LARGE SCALE GENOMIC DNA]</scope>
    <source>
        <tissue evidence="1">Muscle</tissue>
    </source>
</reference>